<accession>A0A914UMT7</accession>
<reference evidence="3" key="1">
    <citation type="submission" date="2022-11" db="UniProtKB">
        <authorList>
            <consortium name="WormBaseParasite"/>
        </authorList>
    </citation>
    <scope>IDENTIFICATION</scope>
</reference>
<name>A0A914UMT7_9BILA</name>
<feature type="region of interest" description="Disordered" evidence="1">
    <location>
        <begin position="49"/>
        <end position="74"/>
    </location>
</feature>
<organism evidence="2 3">
    <name type="scientific">Plectus sambesii</name>
    <dbReference type="NCBI Taxonomy" id="2011161"/>
    <lineage>
        <taxon>Eukaryota</taxon>
        <taxon>Metazoa</taxon>
        <taxon>Ecdysozoa</taxon>
        <taxon>Nematoda</taxon>
        <taxon>Chromadorea</taxon>
        <taxon>Plectida</taxon>
        <taxon>Plectina</taxon>
        <taxon>Plectoidea</taxon>
        <taxon>Plectidae</taxon>
        <taxon>Plectus</taxon>
    </lineage>
</organism>
<keyword evidence="2" id="KW-1185">Reference proteome</keyword>
<evidence type="ECO:0000256" key="1">
    <source>
        <dbReference type="SAM" id="MobiDB-lite"/>
    </source>
</evidence>
<dbReference type="WBParaSite" id="PSAMB.scaffold10size141368.g43.t1">
    <property type="protein sequence ID" value="PSAMB.scaffold10size141368.g43.t1"/>
    <property type="gene ID" value="PSAMB.scaffold10size141368.g43"/>
</dbReference>
<protein>
    <submittedName>
        <fullName evidence="3">Uncharacterized protein</fullName>
    </submittedName>
</protein>
<evidence type="ECO:0000313" key="2">
    <source>
        <dbReference type="Proteomes" id="UP000887566"/>
    </source>
</evidence>
<proteinExistence type="predicted"/>
<dbReference type="AlphaFoldDB" id="A0A914UMT7"/>
<sequence>MAIWGGVERTFGCKRCPNSATLPAAANGAHATIRAEVGRRFEAALNRQSDLRPGGRKAAPISRLVGAQMRLKRP</sequence>
<dbReference type="Proteomes" id="UP000887566">
    <property type="component" value="Unplaced"/>
</dbReference>
<evidence type="ECO:0000313" key="3">
    <source>
        <dbReference type="WBParaSite" id="PSAMB.scaffold10size141368.g43.t1"/>
    </source>
</evidence>